<dbReference type="SMART" id="SM00905">
    <property type="entry name" value="FolB"/>
    <property type="match status" value="1"/>
</dbReference>
<evidence type="ECO:0000256" key="6">
    <source>
        <dbReference type="ARBA" id="ARBA00037702"/>
    </source>
</evidence>
<comment type="pathway">
    <text evidence="2 7">Cofactor biosynthesis; tetrahydrofolate biosynthesis; 2-amino-4-hydroxy-6-hydroxymethyl-7,8-dihydropteridine diphosphate from 7,8-dihydroneopterin triphosphate: step 3/4.</text>
</comment>
<comment type="catalytic activity">
    <reaction evidence="1 7">
        <text>7,8-dihydroneopterin = 6-hydroxymethyl-7,8-dihydropterin + glycolaldehyde</text>
        <dbReference type="Rhea" id="RHEA:10540"/>
        <dbReference type="ChEBI" id="CHEBI:17001"/>
        <dbReference type="ChEBI" id="CHEBI:17071"/>
        <dbReference type="ChEBI" id="CHEBI:44841"/>
        <dbReference type="EC" id="4.1.2.25"/>
    </reaction>
</comment>
<dbReference type="EMBL" id="AP014612">
    <property type="protein sequence ID" value="BAQ24387.1"/>
    <property type="molecule type" value="Genomic_DNA"/>
</dbReference>
<dbReference type="NCBIfam" id="TIGR00526">
    <property type="entry name" value="folB_dom"/>
    <property type="match status" value="1"/>
</dbReference>
<dbReference type="Proteomes" id="UP000217758">
    <property type="component" value="Chromosome"/>
</dbReference>
<dbReference type="AlphaFoldDB" id="A0A1L7LJM8"/>
<dbReference type="Pfam" id="PF02152">
    <property type="entry name" value="FolB"/>
    <property type="match status" value="1"/>
</dbReference>
<name>A0A1L7LJM8_9STRE</name>
<dbReference type="Gene3D" id="3.30.1130.10">
    <property type="match status" value="1"/>
</dbReference>
<dbReference type="GO" id="GO:0046656">
    <property type="term" value="P:folic acid biosynthetic process"/>
    <property type="evidence" value="ECO:0007669"/>
    <property type="project" value="UniProtKB-UniRule"/>
</dbReference>
<dbReference type="RefSeq" id="WP_128833336.1">
    <property type="nucleotide sequence ID" value="NZ_AP014612.1"/>
</dbReference>
<feature type="domain" description="Dihydroneopterin aldolase/epimerase" evidence="8">
    <location>
        <begin position="4"/>
        <end position="117"/>
    </location>
</feature>
<dbReference type="GO" id="GO:0046654">
    <property type="term" value="P:tetrahydrofolate biosynthetic process"/>
    <property type="evidence" value="ECO:0007669"/>
    <property type="project" value="UniProtKB-UniRule"/>
</dbReference>
<evidence type="ECO:0000313" key="10">
    <source>
        <dbReference type="Proteomes" id="UP000217758"/>
    </source>
</evidence>
<evidence type="ECO:0000256" key="2">
    <source>
        <dbReference type="ARBA" id="ARBA00005013"/>
    </source>
</evidence>
<evidence type="ECO:0000259" key="8">
    <source>
        <dbReference type="SMART" id="SM00905"/>
    </source>
</evidence>
<dbReference type="SUPFAM" id="SSF55620">
    <property type="entry name" value="Tetrahydrobiopterin biosynthesis enzymes-like"/>
    <property type="match status" value="1"/>
</dbReference>
<sequence>MDKIILKGCRFYAYHGVFSEEKALGQIFTVDLDLSLDLTAASKTDKLEDTVNYGQVFSVLKTCVENSQYALIERLAGVICEDIFEQFSSVNAIKIRITKENPPIAGHYDRVGIELERERS</sequence>
<dbReference type="FunFam" id="3.30.1130.10:FF:000003">
    <property type="entry name" value="7,8-dihydroneopterin aldolase"/>
    <property type="match status" value="1"/>
</dbReference>
<dbReference type="InterPro" id="IPR006157">
    <property type="entry name" value="FolB_dom"/>
</dbReference>
<dbReference type="PANTHER" id="PTHR42844:SF1">
    <property type="entry name" value="DIHYDRONEOPTERIN ALDOLASE 1-RELATED"/>
    <property type="match status" value="1"/>
</dbReference>
<evidence type="ECO:0000256" key="5">
    <source>
        <dbReference type="ARBA" id="ARBA00023239"/>
    </source>
</evidence>
<evidence type="ECO:0000256" key="1">
    <source>
        <dbReference type="ARBA" id="ARBA00001353"/>
    </source>
</evidence>
<evidence type="ECO:0000256" key="4">
    <source>
        <dbReference type="ARBA" id="ARBA00022909"/>
    </source>
</evidence>
<reference evidence="9 10" key="1">
    <citation type="journal article" date="2016" name="Microbiol. Immunol.">
        <title>Complete genome sequence of Streptococcus troglodytae TKU31 isolated from the oral cavity of a chimpanzee (Pan troglodytes).</title>
        <authorList>
            <person name="Okamoto M."/>
            <person name="Naito M."/>
            <person name="Miyanohara M."/>
            <person name="Imai S."/>
            <person name="Nomura Y."/>
            <person name="Saito W."/>
            <person name="Momoi Y."/>
            <person name="Takada K."/>
            <person name="Miyabe-Nishiwaki T."/>
            <person name="Tomonaga M."/>
            <person name="Hanada N."/>
        </authorList>
    </citation>
    <scope>NUCLEOTIDE SEQUENCE [LARGE SCALE GENOMIC DNA]</scope>
    <source>
        <strain evidence="10">TKU 31</strain>
    </source>
</reference>
<dbReference type="InterPro" id="IPR043133">
    <property type="entry name" value="GTP-CH-I_C/QueF"/>
</dbReference>
<dbReference type="KEGG" id="strg:SRT_11260"/>
<accession>A0A1L7LJM8</accession>
<gene>
    <name evidence="9" type="primary">folA</name>
    <name evidence="9" type="ORF">SRT_11260</name>
</gene>
<comment type="similarity">
    <text evidence="3 7">Belongs to the DHNA family.</text>
</comment>
<dbReference type="UniPathway" id="UPA00077">
    <property type="reaction ID" value="UER00154"/>
</dbReference>
<dbReference type="GO" id="GO:0004150">
    <property type="term" value="F:dihydroneopterin aldolase activity"/>
    <property type="evidence" value="ECO:0007669"/>
    <property type="project" value="UniProtKB-UniRule"/>
</dbReference>
<evidence type="ECO:0000256" key="7">
    <source>
        <dbReference type="RuleBase" id="RU362079"/>
    </source>
</evidence>
<proteinExistence type="inferred from homology"/>
<dbReference type="InterPro" id="IPR006156">
    <property type="entry name" value="Dihydroneopterin_aldolase"/>
</dbReference>
<keyword evidence="4 7" id="KW-0289">Folate biosynthesis</keyword>
<dbReference type="GO" id="GO:0005737">
    <property type="term" value="C:cytoplasm"/>
    <property type="evidence" value="ECO:0007669"/>
    <property type="project" value="TreeGrafter"/>
</dbReference>
<dbReference type="NCBIfam" id="TIGR00525">
    <property type="entry name" value="folB"/>
    <property type="match status" value="1"/>
</dbReference>
<comment type="function">
    <text evidence="6 7">Catalyzes the conversion of 7,8-dihydroneopterin to 6-hydroxymethyl-7,8-dihydropterin.</text>
</comment>
<keyword evidence="5 7" id="KW-0456">Lyase</keyword>
<evidence type="ECO:0000256" key="3">
    <source>
        <dbReference type="ARBA" id="ARBA00005708"/>
    </source>
</evidence>
<protein>
    <recommendedName>
        <fullName evidence="7">7,8-dihydroneopterin aldolase</fullName>
        <ecNumber evidence="7">4.1.2.25</ecNumber>
    </recommendedName>
</protein>
<evidence type="ECO:0000313" key="9">
    <source>
        <dbReference type="EMBL" id="BAQ24387.1"/>
    </source>
</evidence>
<dbReference type="CDD" id="cd00534">
    <property type="entry name" value="DHNA_DHNTPE"/>
    <property type="match status" value="1"/>
</dbReference>
<dbReference type="EC" id="4.1.2.25" evidence="7"/>
<organism evidence="9 10">
    <name type="scientific">Streptococcus troglodytae</name>
    <dbReference type="NCBI Taxonomy" id="1111760"/>
    <lineage>
        <taxon>Bacteria</taxon>
        <taxon>Bacillati</taxon>
        <taxon>Bacillota</taxon>
        <taxon>Bacilli</taxon>
        <taxon>Lactobacillales</taxon>
        <taxon>Streptococcaceae</taxon>
        <taxon>Streptococcus</taxon>
    </lineage>
</organism>
<keyword evidence="10" id="KW-1185">Reference proteome</keyword>
<dbReference type="PANTHER" id="PTHR42844">
    <property type="entry name" value="DIHYDRONEOPTERIN ALDOLASE 1-RELATED"/>
    <property type="match status" value="1"/>
</dbReference>